<evidence type="ECO:0000256" key="10">
    <source>
        <dbReference type="ARBA" id="ARBA00023180"/>
    </source>
</evidence>
<dbReference type="EMBL" id="JWZX01002882">
    <property type="protein sequence ID" value="KOO26190.1"/>
    <property type="molecule type" value="Genomic_DNA"/>
</dbReference>
<evidence type="ECO:0000256" key="9">
    <source>
        <dbReference type="ARBA" id="ARBA00023136"/>
    </source>
</evidence>
<organism evidence="12 13">
    <name type="scientific">Chrysochromulina tobinii</name>
    <dbReference type="NCBI Taxonomy" id="1460289"/>
    <lineage>
        <taxon>Eukaryota</taxon>
        <taxon>Haptista</taxon>
        <taxon>Haptophyta</taxon>
        <taxon>Prymnesiophyceae</taxon>
        <taxon>Prymnesiales</taxon>
        <taxon>Chrysochromulinaceae</taxon>
        <taxon>Chrysochromulina</taxon>
    </lineage>
</organism>
<dbReference type="AlphaFoldDB" id="A0A0M0JI83"/>
<dbReference type="Gene3D" id="3.90.1480.20">
    <property type="entry name" value="Glycosyl transferase family 29"/>
    <property type="match status" value="1"/>
</dbReference>
<comment type="caution">
    <text evidence="12">The sequence shown here is derived from an EMBL/GenBank/DDBJ whole genome shotgun (WGS) entry which is preliminary data.</text>
</comment>
<evidence type="ECO:0000256" key="6">
    <source>
        <dbReference type="ARBA" id="ARBA00022968"/>
    </source>
</evidence>
<feature type="compositionally biased region" description="Basic residues" evidence="11">
    <location>
        <begin position="47"/>
        <end position="56"/>
    </location>
</feature>
<dbReference type="InterPro" id="IPR050943">
    <property type="entry name" value="Glycosyltr_29_Sialyltrsf"/>
</dbReference>
<keyword evidence="3 12" id="KW-0328">Glycosyltransferase</keyword>
<comment type="similarity">
    <text evidence="2">Belongs to the glycosyltransferase 29 family.</text>
</comment>
<evidence type="ECO:0000256" key="7">
    <source>
        <dbReference type="ARBA" id="ARBA00022989"/>
    </source>
</evidence>
<dbReference type="GO" id="GO:0000139">
    <property type="term" value="C:Golgi membrane"/>
    <property type="evidence" value="ECO:0007669"/>
    <property type="project" value="UniProtKB-SubCell"/>
</dbReference>
<keyword evidence="8" id="KW-0333">Golgi apparatus</keyword>
<dbReference type="PANTHER" id="PTHR11987">
    <property type="entry name" value="ALPHA-2,8-SIALYLTRANSFERASE"/>
    <property type="match status" value="1"/>
</dbReference>
<name>A0A0M0JI83_9EUKA</name>
<dbReference type="InterPro" id="IPR038578">
    <property type="entry name" value="GT29-like_sf"/>
</dbReference>
<keyword evidence="4 12" id="KW-0808">Transferase</keyword>
<accession>A0A0M0JI83</accession>
<evidence type="ECO:0000256" key="8">
    <source>
        <dbReference type="ARBA" id="ARBA00023034"/>
    </source>
</evidence>
<dbReference type="OrthoDB" id="10264956at2759"/>
<evidence type="ECO:0000256" key="2">
    <source>
        <dbReference type="ARBA" id="ARBA00006003"/>
    </source>
</evidence>
<proteinExistence type="inferred from homology"/>
<dbReference type="Proteomes" id="UP000037460">
    <property type="component" value="Unassembled WGS sequence"/>
</dbReference>
<keyword evidence="9" id="KW-0472">Membrane</keyword>
<evidence type="ECO:0000313" key="12">
    <source>
        <dbReference type="EMBL" id="KOO26190.1"/>
    </source>
</evidence>
<evidence type="ECO:0000256" key="5">
    <source>
        <dbReference type="ARBA" id="ARBA00022692"/>
    </source>
</evidence>
<evidence type="ECO:0000256" key="11">
    <source>
        <dbReference type="SAM" id="MobiDB-lite"/>
    </source>
</evidence>
<feature type="region of interest" description="Disordered" evidence="11">
    <location>
        <begin position="29"/>
        <end position="76"/>
    </location>
</feature>
<evidence type="ECO:0000256" key="1">
    <source>
        <dbReference type="ARBA" id="ARBA00004323"/>
    </source>
</evidence>
<dbReference type="InterPro" id="IPR001675">
    <property type="entry name" value="Glyco_trans_29"/>
</dbReference>
<comment type="subcellular location">
    <subcellularLocation>
        <location evidence="1">Golgi apparatus membrane</location>
        <topology evidence="1">Single-pass type II membrane protein</topology>
    </subcellularLocation>
</comment>
<protein>
    <submittedName>
        <fullName evidence="12">Sialyltransferase-like protein</fullName>
    </submittedName>
</protein>
<sequence>MSESHRREVRASEVVIAGRAAQPVQRWLNESQASSHLGRHMSEGHARKSGRGRRAGAKGNGSAKGGGQGLSDRERASRRFGPHWTRISAQLLSESTVGGPLDMSVPLFFKEESPLKLMEREPPFGYNFHRIKVERVKELQRNATVPQQQRFGTCAVVGNSGTLLLRELGNEIDAHDAVFRVNHAPVPSSPEGQKYVKHAGAKTTWRIATSRWFDEEKKDPAQTILALCDRPFIYSCQNLLFESGPKPRIHNVNPLFYAAVRRHTGDSKIPLAGLVAAAIALKACASVDVYGLSTMRTPEVGQKVCAYYYQCNQRGELSDLNYHRRPGDREFHDFEAHARTLEAWNASKMLRIQVR</sequence>
<dbReference type="PANTHER" id="PTHR11987:SF36">
    <property type="entry name" value="SIA-ALPHA-2,3-GAL-BETA-1,4-GLCNAC-R:ALPHA 2,8-SIALYLTRANSFERASE"/>
    <property type="match status" value="1"/>
</dbReference>
<keyword evidence="7" id="KW-1133">Transmembrane helix</keyword>
<dbReference type="GO" id="GO:0008373">
    <property type="term" value="F:sialyltransferase activity"/>
    <property type="evidence" value="ECO:0007669"/>
    <property type="project" value="InterPro"/>
</dbReference>
<evidence type="ECO:0000256" key="3">
    <source>
        <dbReference type="ARBA" id="ARBA00022676"/>
    </source>
</evidence>
<keyword evidence="6" id="KW-0735">Signal-anchor</keyword>
<gene>
    <name evidence="12" type="ORF">Ctob_010477</name>
</gene>
<evidence type="ECO:0000313" key="13">
    <source>
        <dbReference type="Proteomes" id="UP000037460"/>
    </source>
</evidence>
<feature type="compositionally biased region" description="Gly residues" evidence="11">
    <location>
        <begin position="58"/>
        <end position="69"/>
    </location>
</feature>
<evidence type="ECO:0000256" key="4">
    <source>
        <dbReference type="ARBA" id="ARBA00022679"/>
    </source>
</evidence>
<keyword evidence="13" id="KW-1185">Reference proteome</keyword>
<dbReference type="Pfam" id="PF00777">
    <property type="entry name" value="Glyco_transf_29"/>
    <property type="match status" value="1"/>
</dbReference>
<reference evidence="13" key="1">
    <citation type="journal article" date="2015" name="PLoS Genet.">
        <title>Genome Sequence and Transcriptome Analyses of Chrysochromulina tobin: Metabolic Tools for Enhanced Algal Fitness in the Prominent Order Prymnesiales (Haptophyceae).</title>
        <authorList>
            <person name="Hovde B.T."/>
            <person name="Deodato C.R."/>
            <person name="Hunsperger H.M."/>
            <person name="Ryken S.A."/>
            <person name="Yost W."/>
            <person name="Jha R.K."/>
            <person name="Patterson J."/>
            <person name="Monnat R.J. Jr."/>
            <person name="Barlow S.B."/>
            <person name="Starkenburg S.R."/>
            <person name="Cattolico R.A."/>
        </authorList>
    </citation>
    <scope>NUCLEOTIDE SEQUENCE</scope>
    <source>
        <strain evidence="13">CCMP291</strain>
    </source>
</reference>
<keyword evidence="5" id="KW-0812">Transmembrane</keyword>
<keyword evidence="10" id="KW-0325">Glycoprotein</keyword>